<dbReference type="InterPro" id="IPR005485">
    <property type="entry name" value="Rbsml_uL18_euk_arch"/>
</dbReference>
<dbReference type="Pfam" id="PF14204">
    <property type="entry name" value="Ribosomal_L18_c"/>
    <property type="match status" value="1"/>
</dbReference>
<keyword evidence="6 11" id="KW-0689">Ribosomal protein</keyword>
<dbReference type="Gene3D" id="3.30.420.100">
    <property type="match status" value="1"/>
</dbReference>
<dbReference type="GO" id="GO:0008097">
    <property type="term" value="F:5S rRNA binding"/>
    <property type="evidence" value="ECO:0007669"/>
    <property type="project" value="InterPro"/>
</dbReference>
<dbReference type="EMBL" id="GGLE01002349">
    <property type="protein sequence ID" value="MBY06475.1"/>
    <property type="molecule type" value="Transcribed_RNA"/>
</dbReference>
<dbReference type="GO" id="GO:0022625">
    <property type="term" value="C:cytosolic large ribosomal subunit"/>
    <property type="evidence" value="ECO:0007669"/>
    <property type="project" value="TreeGrafter"/>
</dbReference>
<feature type="domain" description="Large ribosomal subunit protein uL18 C-terminal eukaryotes" evidence="10">
    <location>
        <begin position="236"/>
        <end position="289"/>
    </location>
</feature>
<dbReference type="GO" id="GO:0000027">
    <property type="term" value="P:ribosomal large subunit assembly"/>
    <property type="evidence" value="ECO:0007669"/>
    <property type="project" value="TreeGrafter"/>
</dbReference>
<dbReference type="SUPFAM" id="SSF53137">
    <property type="entry name" value="Translational machinery components"/>
    <property type="match status" value="1"/>
</dbReference>
<evidence type="ECO:0000256" key="8">
    <source>
        <dbReference type="ARBA" id="ARBA00035197"/>
    </source>
</evidence>
<evidence type="ECO:0000256" key="1">
    <source>
        <dbReference type="ARBA" id="ARBA00004021"/>
    </source>
</evidence>
<proteinExistence type="inferred from homology"/>
<evidence type="ECO:0000313" key="11">
    <source>
        <dbReference type="EMBL" id="MBY06475.1"/>
    </source>
</evidence>
<evidence type="ECO:0000256" key="2">
    <source>
        <dbReference type="ARBA" id="ARBA00004496"/>
    </source>
</evidence>
<evidence type="ECO:0000256" key="4">
    <source>
        <dbReference type="ARBA" id="ARBA00022490"/>
    </source>
</evidence>
<reference evidence="11" key="1">
    <citation type="submission" date="2018-03" db="EMBL/GenBank/DDBJ databases">
        <title>The relapsing fever spirochete Borrelia turicatae persists in the highly oxidative environment of its soft-bodied tick vector.</title>
        <authorList>
            <person name="Bourret T.J."/>
            <person name="Boyle W.K."/>
            <person name="Valenzuela J.G."/>
            <person name="Oliveira F."/>
            <person name="Lopez J.E."/>
        </authorList>
    </citation>
    <scope>NUCLEOTIDE SEQUENCE</scope>
    <source>
        <strain evidence="11">Kansas strain/isolate</strain>
        <tissue evidence="11">Salivary glands</tissue>
    </source>
</reference>
<dbReference type="FunFam" id="3.30.420.100:FF:000002">
    <property type="entry name" value="60S ribosomal protein L5"/>
    <property type="match status" value="1"/>
</dbReference>
<evidence type="ECO:0000256" key="5">
    <source>
        <dbReference type="ARBA" id="ARBA00022730"/>
    </source>
</evidence>
<comment type="function">
    <text evidence="1">Component of the ribosome, a large ribonucleoprotein complex responsible for the synthesis of proteins in the cell. The small ribosomal subunit (SSU) binds messenger RNAs (mRNAs) and translates the encoded message by selecting cognate aminoacyl-transfer RNA (tRNA) molecules. The large subunit (LSU) contains the ribosomal catalytic site termed the peptidyl transferase center (PTC), which catalyzes the formation of peptide bonds, thereby polymerizing the amino acids delivered by tRNAs into a polypeptide chain. The nascent polypeptides leave the ribosome through a tunnel in the LSU and interact with protein factors that function in enzymatic processing, targeting, and the membrane insertion of nascent chains at the exit of the ribosomal tunnel.</text>
</comment>
<evidence type="ECO:0000256" key="6">
    <source>
        <dbReference type="ARBA" id="ARBA00022980"/>
    </source>
</evidence>
<protein>
    <recommendedName>
        <fullName evidence="8">Large ribosomal subunit protein uL18</fullName>
    </recommendedName>
    <alternativeName>
        <fullName evidence="9">60S ribosomal protein L5</fullName>
    </alternativeName>
</protein>
<evidence type="ECO:0000256" key="3">
    <source>
        <dbReference type="ARBA" id="ARBA00007116"/>
    </source>
</evidence>
<dbReference type="InterPro" id="IPR025607">
    <property type="entry name" value="Ribosomal_uL18_C_euk"/>
</dbReference>
<dbReference type="PANTHER" id="PTHR23410">
    <property type="entry name" value="RIBOSOMAL PROTEIN L5-RELATED"/>
    <property type="match status" value="1"/>
</dbReference>
<dbReference type="GO" id="GO:0003735">
    <property type="term" value="F:structural constituent of ribosome"/>
    <property type="evidence" value="ECO:0007669"/>
    <property type="project" value="InterPro"/>
</dbReference>
<dbReference type="InterPro" id="IPR057268">
    <property type="entry name" value="Ribosomal_L18"/>
</dbReference>
<accession>A0A2R5LAJ7</accession>
<dbReference type="AlphaFoldDB" id="A0A2R5LAJ7"/>
<comment type="subcellular location">
    <subcellularLocation>
        <location evidence="2">Cytoplasm</location>
    </subcellularLocation>
</comment>
<dbReference type="PANTHER" id="PTHR23410:SF12">
    <property type="entry name" value="LARGE RIBOSOMAL SUBUNIT PROTEIN UL18"/>
    <property type="match status" value="1"/>
</dbReference>
<organism evidence="11">
    <name type="scientific">Ornithodoros turicata</name>
    <dbReference type="NCBI Taxonomy" id="34597"/>
    <lineage>
        <taxon>Eukaryota</taxon>
        <taxon>Metazoa</taxon>
        <taxon>Ecdysozoa</taxon>
        <taxon>Arthropoda</taxon>
        <taxon>Chelicerata</taxon>
        <taxon>Arachnida</taxon>
        <taxon>Acari</taxon>
        <taxon>Parasitiformes</taxon>
        <taxon>Ixodida</taxon>
        <taxon>Ixodoidea</taxon>
        <taxon>Argasidae</taxon>
        <taxon>Ornithodorinae</taxon>
        <taxon>Ornithodoros</taxon>
    </lineage>
</organism>
<evidence type="ECO:0000256" key="7">
    <source>
        <dbReference type="ARBA" id="ARBA00023274"/>
    </source>
</evidence>
<dbReference type="PRINTS" id="PR00058">
    <property type="entry name" value="RIBOSOMALL5"/>
</dbReference>
<sequence>MGFVKVVKNKAYFKRFQVKFKRRREGKTDYYARRRLVVQDKNKYNTPKYRMIVRITNRDIICQIAYARIEGDVIVCAAYSHELPRYGVKLGLTNYAAAYCTGLLLARRMLQKFKLDEIYEGCVEANGEDYYVESIDGKPGAFRCFLDVGLARTTTGARIFGALKGAVDGGMDIPHSNKRFPGYDGEAKEFNAEVHRKHIYGQHIAEYMKVLLEEDEEAYKRQFSRYHKIGVTADEIEEIYKKAHAAIRADPAHKPKAPRTDVKKKRWNRKKLTLSERKNTVSQKKAAFLKKLAAGDTAAADANRGGLRCNHKVFRSRQEKTRMVVVCKCAVPTPAR</sequence>
<evidence type="ECO:0000256" key="9">
    <source>
        <dbReference type="ARBA" id="ARBA00035352"/>
    </source>
</evidence>
<dbReference type="HAMAP" id="MF_01337_A">
    <property type="entry name" value="Ribosomal_uL18_A"/>
    <property type="match status" value="1"/>
</dbReference>
<keyword evidence="4" id="KW-0963">Cytoplasm</keyword>
<keyword evidence="7" id="KW-0687">Ribonucleoprotein</keyword>
<comment type="similarity">
    <text evidence="3">Belongs to the universal ribosomal protein uL18 family.</text>
</comment>
<evidence type="ECO:0000259" key="10">
    <source>
        <dbReference type="Pfam" id="PF14204"/>
    </source>
</evidence>
<dbReference type="CDD" id="cd00432">
    <property type="entry name" value="Ribosomal_L18_L5e"/>
    <property type="match status" value="1"/>
</dbReference>
<name>A0A2R5LAJ7_9ACAR</name>
<dbReference type="GO" id="GO:0006412">
    <property type="term" value="P:translation"/>
    <property type="evidence" value="ECO:0007669"/>
    <property type="project" value="InterPro"/>
</dbReference>
<keyword evidence="5" id="KW-0699">rRNA-binding</keyword>
<dbReference type="Pfam" id="PF17144">
    <property type="entry name" value="Ribosomal_L5e"/>
    <property type="match status" value="1"/>
</dbReference>
<keyword evidence="5" id="KW-0694">RNA-binding</keyword>